<feature type="chain" id="PRO_5035245427" description="Tetratricopeptide repeat protein" evidence="2">
    <location>
        <begin position="23"/>
        <end position="377"/>
    </location>
</feature>
<dbReference type="RefSeq" id="WP_194181971.1">
    <property type="nucleotide sequence ID" value="NZ_JADGIK010000002.1"/>
</dbReference>
<reference evidence="3" key="1">
    <citation type="submission" date="2020-10" db="EMBL/GenBank/DDBJ databases">
        <authorList>
            <person name="Lu T."/>
            <person name="Wang Q."/>
            <person name="Han X."/>
        </authorList>
    </citation>
    <scope>NUCLEOTIDE SEQUENCE</scope>
    <source>
        <strain evidence="3">WQ 117</strain>
    </source>
</reference>
<evidence type="ECO:0008006" key="5">
    <source>
        <dbReference type="Google" id="ProtNLM"/>
    </source>
</evidence>
<evidence type="ECO:0000313" key="4">
    <source>
        <dbReference type="Proteomes" id="UP000608754"/>
    </source>
</evidence>
<organism evidence="3 4">
    <name type="scientific">Faecalibacter rhinopitheci</name>
    <dbReference type="NCBI Taxonomy" id="2779678"/>
    <lineage>
        <taxon>Bacteria</taxon>
        <taxon>Pseudomonadati</taxon>
        <taxon>Bacteroidota</taxon>
        <taxon>Flavobacteriia</taxon>
        <taxon>Flavobacteriales</taxon>
        <taxon>Weeksellaceae</taxon>
        <taxon>Faecalibacter</taxon>
    </lineage>
</organism>
<name>A0A8J7G550_9FLAO</name>
<dbReference type="EMBL" id="JADGIK010000002">
    <property type="protein sequence ID" value="MBF0596435.1"/>
    <property type="molecule type" value="Genomic_DNA"/>
</dbReference>
<dbReference type="SUPFAM" id="SSF48452">
    <property type="entry name" value="TPR-like"/>
    <property type="match status" value="1"/>
</dbReference>
<comment type="caution">
    <text evidence="3">The sequence shown here is derived from an EMBL/GenBank/DDBJ whole genome shotgun (WGS) entry which is preliminary data.</text>
</comment>
<protein>
    <recommendedName>
        <fullName evidence="5">Tetratricopeptide repeat protein</fullName>
    </recommendedName>
</protein>
<feature type="transmembrane region" description="Helical" evidence="1">
    <location>
        <begin position="349"/>
        <end position="366"/>
    </location>
</feature>
<evidence type="ECO:0000313" key="3">
    <source>
        <dbReference type="EMBL" id="MBF0596435.1"/>
    </source>
</evidence>
<keyword evidence="1" id="KW-1133">Transmembrane helix</keyword>
<keyword evidence="4" id="KW-1185">Reference proteome</keyword>
<dbReference type="AlphaFoldDB" id="A0A8J7G550"/>
<keyword evidence="1" id="KW-0472">Membrane</keyword>
<proteinExistence type="predicted"/>
<keyword evidence="2" id="KW-0732">Signal</keyword>
<feature type="signal peptide" evidence="2">
    <location>
        <begin position="1"/>
        <end position="22"/>
    </location>
</feature>
<sequence>MNNKFITTLLFFFLSISCFSFSKFETEKRFYNQEFETIYIDIVKKVDHIILSDEVLDEINAAILVTKNNDYYQNKLSQTLLRYYFLKNDLKSYLALYRNLINKTEIESHLSYIEVLNYLHSFFNQFALYEESEKIMSKIQAYNKKLPYNEKIYIESIISLNNNIRIKGNSIDVQRNKILESINYLEKIQEVFSPTKYNLLLADRYNLLAITYIEENNNSINLDHCISTFKKAIRYNNHINYYMSALIYSNLAYVYNLKKEYNTAIYYGLKAMDLTKNMPSETTLNRRIHCNLADSYNLLNKTNEFKKSYQLCDSYLKNYEKSRAGILILLPKEKNKSIEETPTSSNNKLIYIISGVIILLLSFIIIKRIKIQNFKKE</sequence>
<dbReference type="InterPro" id="IPR011990">
    <property type="entry name" value="TPR-like_helical_dom_sf"/>
</dbReference>
<dbReference type="Proteomes" id="UP000608754">
    <property type="component" value="Unassembled WGS sequence"/>
</dbReference>
<evidence type="ECO:0000256" key="1">
    <source>
        <dbReference type="SAM" id="Phobius"/>
    </source>
</evidence>
<keyword evidence="1" id="KW-0812">Transmembrane</keyword>
<dbReference type="Gene3D" id="1.25.40.10">
    <property type="entry name" value="Tetratricopeptide repeat domain"/>
    <property type="match status" value="1"/>
</dbReference>
<gene>
    <name evidence="3" type="ORF">IM532_02980</name>
</gene>
<dbReference type="PROSITE" id="PS51257">
    <property type="entry name" value="PROKAR_LIPOPROTEIN"/>
    <property type="match status" value="1"/>
</dbReference>
<evidence type="ECO:0000256" key="2">
    <source>
        <dbReference type="SAM" id="SignalP"/>
    </source>
</evidence>
<accession>A0A8J7G550</accession>